<dbReference type="PANTHER" id="PTHR34148">
    <property type="entry name" value="ADENOSYLCOBINAMIDE-GDP RIBAZOLETRANSFERASE"/>
    <property type="match status" value="1"/>
</dbReference>
<keyword evidence="21" id="KW-1185">Reference proteome</keyword>
<evidence type="ECO:0000256" key="15">
    <source>
        <dbReference type="ARBA" id="ARBA00032605"/>
    </source>
</evidence>
<proteinExistence type="inferred from homology"/>
<comment type="catalytic activity">
    <reaction evidence="17 19">
        <text>alpha-ribazole + adenosylcob(III)inamide-GDP = adenosylcob(III)alamin + GMP + H(+)</text>
        <dbReference type="Rhea" id="RHEA:16049"/>
        <dbReference type="ChEBI" id="CHEBI:10329"/>
        <dbReference type="ChEBI" id="CHEBI:15378"/>
        <dbReference type="ChEBI" id="CHEBI:18408"/>
        <dbReference type="ChEBI" id="CHEBI:58115"/>
        <dbReference type="ChEBI" id="CHEBI:60487"/>
        <dbReference type="EC" id="2.7.8.26"/>
    </reaction>
</comment>
<dbReference type="PANTHER" id="PTHR34148:SF1">
    <property type="entry name" value="ADENOSYLCOBINAMIDE-GDP RIBAZOLETRANSFERASE"/>
    <property type="match status" value="1"/>
</dbReference>
<comment type="subcellular location">
    <subcellularLocation>
        <location evidence="2 19">Cell membrane</location>
        <topology evidence="2 19">Multi-pass membrane protein</topology>
    </subcellularLocation>
</comment>
<dbReference type="GO" id="GO:0005886">
    <property type="term" value="C:plasma membrane"/>
    <property type="evidence" value="ECO:0007669"/>
    <property type="project" value="UniProtKB-SubCell"/>
</dbReference>
<evidence type="ECO:0000256" key="16">
    <source>
        <dbReference type="ARBA" id="ARBA00032853"/>
    </source>
</evidence>
<dbReference type="NCBIfam" id="TIGR00317">
    <property type="entry name" value="cobS"/>
    <property type="match status" value="1"/>
</dbReference>
<evidence type="ECO:0000256" key="4">
    <source>
        <dbReference type="ARBA" id="ARBA00010561"/>
    </source>
</evidence>
<evidence type="ECO:0000256" key="6">
    <source>
        <dbReference type="ARBA" id="ARBA00015850"/>
    </source>
</evidence>
<protein>
    <recommendedName>
        <fullName evidence="6 19">Adenosylcobinamide-GDP ribazoletransferase</fullName>
        <ecNumber evidence="5 19">2.7.8.26</ecNumber>
    </recommendedName>
    <alternativeName>
        <fullName evidence="16 19">Cobalamin synthase</fullName>
    </alternativeName>
    <alternativeName>
        <fullName evidence="15 19">Cobalamin-5'-phosphate synthase</fullName>
    </alternativeName>
</protein>
<dbReference type="GO" id="GO:0051073">
    <property type="term" value="F:adenosylcobinamide-GDP ribazoletransferase activity"/>
    <property type="evidence" value="ECO:0007669"/>
    <property type="project" value="UniProtKB-UniRule"/>
</dbReference>
<dbReference type="GO" id="GO:0008818">
    <property type="term" value="F:cobalamin 5'-phosphate synthase activity"/>
    <property type="evidence" value="ECO:0007669"/>
    <property type="project" value="UniProtKB-UniRule"/>
</dbReference>
<comment type="catalytic activity">
    <reaction evidence="18 19">
        <text>alpha-ribazole 5'-phosphate + adenosylcob(III)inamide-GDP = adenosylcob(III)alamin 5'-phosphate + GMP + H(+)</text>
        <dbReference type="Rhea" id="RHEA:23560"/>
        <dbReference type="ChEBI" id="CHEBI:15378"/>
        <dbReference type="ChEBI" id="CHEBI:57918"/>
        <dbReference type="ChEBI" id="CHEBI:58115"/>
        <dbReference type="ChEBI" id="CHEBI:60487"/>
        <dbReference type="ChEBI" id="CHEBI:60493"/>
        <dbReference type="EC" id="2.7.8.26"/>
    </reaction>
</comment>
<evidence type="ECO:0000313" key="20">
    <source>
        <dbReference type="EMBL" id="TXC86009.1"/>
    </source>
</evidence>
<evidence type="ECO:0000256" key="14">
    <source>
        <dbReference type="ARBA" id="ARBA00025228"/>
    </source>
</evidence>
<evidence type="ECO:0000256" key="5">
    <source>
        <dbReference type="ARBA" id="ARBA00013200"/>
    </source>
</evidence>
<dbReference type="RefSeq" id="WP_146950099.1">
    <property type="nucleotide sequence ID" value="NZ_VOQF01000013.1"/>
</dbReference>
<evidence type="ECO:0000256" key="19">
    <source>
        <dbReference type="HAMAP-Rule" id="MF_00719"/>
    </source>
</evidence>
<dbReference type="Pfam" id="PF02654">
    <property type="entry name" value="CobS"/>
    <property type="match status" value="1"/>
</dbReference>
<comment type="pathway">
    <text evidence="3 19">Cofactor biosynthesis; adenosylcobalamin biosynthesis; adenosylcobalamin from cob(II)yrinate a,c-diamide: step 7/7.</text>
</comment>
<comment type="caution">
    <text evidence="20">The sequence shown here is derived from an EMBL/GenBank/DDBJ whole genome shotgun (WGS) entry which is preliminary data.</text>
</comment>
<evidence type="ECO:0000256" key="10">
    <source>
        <dbReference type="ARBA" id="ARBA00022692"/>
    </source>
</evidence>
<comment type="cofactor">
    <cofactor evidence="1 19">
        <name>Mg(2+)</name>
        <dbReference type="ChEBI" id="CHEBI:18420"/>
    </cofactor>
</comment>
<reference evidence="20 21" key="1">
    <citation type="journal article" date="2005" name="Int. J. Syst. Evol. Microbiol.">
        <title>Bacillus litoralis sp. nov., isolated from a tidal flat of the Yellow Sea in Korea.</title>
        <authorList>
            <person name="Yoon J.H."/>
            <person name="Oh T.K."/>
        </authorList>
    </citation>
    <scope>NUCLEOTIDE SEQUENCE [LARGE SCALE GENOMIC DNA]</scope>
    <source>
        <strain evidence="20 21">SW-211</strain>
    </source>
</reference>
<keyword evidence="8 19" id="KW-0169">Cobalamin biosynthesis</keyword>
<organism evidence="20 21">
    <name type="scientific">Metabacillus litoralis</name>
    <dbReference type="NCBI Taxonomy" id="152268"/>
    <lineage>
        <taxon>Bacteria</taxon>
        <taxon>Bacillati</taxon>
        <taxon>Bacillota</taxon>
        <taxon>Bacilli</taxon>
        <taxon>Bacillales</taxon>
        <taxon>Bacillaceae</taxon>
        <taxon>Metabacillus</taxon>
    </lineage>
</organism>
<dbReference type="AlphaFoldDB" id="A0A5C6VM43"/>
<evidence type="ECO:0000256" key="3">
    <source>
        <dbReference type="ARBA" id="ARBA00004663"/>
    </source>
</evidence>
<feature type="transmembrane region" description="Helical" evidence="19">
    <location>
        <begin position="187"/>
        <end position="216"/>
    </location>
</feature>
<evidence type="ECO:0000313" key="21">
    <source>
        <dbReference type="Proteomes" id="UP000321363"/>
    </source>
</evidence>
<sequence length="257" mass="28702">MIAFFHGFLLALQFLTRIPIPLTLSWEKGTIKGALVSFALVGFVIGGLLISFLYLFYPVLPHWMTAFALISLWVFLTGGLHLDGLMDVADALGSNGSPEKQREIMKDPHVGSFSVLAVIFHIGWKTAFIYGLLNAKSVEFDQLSIILLFIPACSRLLALLLLFNVPVMKREGLAFEWKKYLTHKEMILAFLPISIIIIIAPIMLLLLIAYLILFFIGRKWIKNTFHGINGDLVGTSIEGGELCGLAIVWIYISFVMV</sequence>
<dbReference type="UniPathway" id="UPA00148">
    <property type="reaction ID" value="UER00238"/>
</dbReference>
<dbReference type="InterPro" id="IPR003805">
    <property type="entry name" value="CobS"/>
</dbReference>
<evidence type="ECO:0000256" key="2">
    <source>
        <dbReference type="ARBA" id="ARBA00004651"/>
    </source>
</evidence>
<dbReference type="Proteomes" id="UP000321363">
    <property type="component" value="Unassembled WGS sequence"/>
</dbReference>
<evidence type="ECO:0000256" key="12">
    <source>
        <dbReference type="ARBA" id="ARBA00022989"/>
    </source>
</evidence>
<comment type="function">
    <text evidence="14 19">Joins adenosylcobinamide-GDP and alpha-ribazole to generate adenosylcobalamin (Ado-cobalamin). Also synthesizes adenosylcobalamin 5'-phosphate from adenosylcobinamide-GDP and alpha-ribazole 5'-phosphate.</text>
</comment>
<gene>
    <name evidence="19 20" type="primary">cobS</name>
    <name evidence="20" type="ORF">FS935_18315</name>
</gene>
<keyword evidence="9 19" id="KW-0808">Transferase</keyword>
<accession>A0A5C6VM43</accession>
<evidence type="ECO:0000256" key="17">
    <source>
        <dbReference type="ARBA" id="ARBA00048623"/>
    </source>
</evidence>
<feature type="transmembrane region" description="Helical" evidence="19">
    <location>
        <begin position="63"/>
        <end position="82"/>
    </location>
</feature>
<feature type="transmembrane region" description="Helical" evidence="19">
    <location>
        <begin position="33"/>
        <end position="56"/>
    </location>
</feature>
<evidence type="ECO:0000256" key="9">
    <source>
        <dbReference type="ARBA" id="ARBA00022679"/>
    </source>
</evidence>
<dbReference type="GO" id="GO:0009236">
    <property type="term" value="P:cobalamin biosynthetic process"/>
    <property type="evidence" value="ECO:0007669"/>
    <property type="project" value="UniProtKB-UniRule"/>
</dbReference>
<feature type="transmembrane region" description="Helical" evidence="19">
    <location>
        <begin position="145"/>
        <end position="167"/>
    </location>
</feature>
<comment type="similarity">
    <text evidence="4 19">Belongs to the CobS family.</text>
</comment>
<evidence type="ECO:0000256" key="11">
    <source>
        <dbReference type="ARBA" id="ARBA00022842"/>
    </source>
</evidence>
<keyword evidence="10 19" id="KW-0812">Transmembrane</keyword>
<evidence type="ECO:0000256" key="7">
    <source>
        <dbReference type="ARBA" id="ARBA00022475"/>
    </source>
</evidence>
<keyword evidence="12 19" id="KW-1133">Transmembrane helix</keyword>
<dbReference type="EC" id="2.7.8.26" evidence="5 19"/>
<keyword evidence="7 19" id="KW-1003">Cell membrane</keyword>
<evidence type="ECO:0000256" key="8">
    <source>
        <dbReference type="ARBA" id="ARBA00022573"/>
    </source>
</evidence>
<evidence type="ECO:0000256" key="1">
    <source>
        <dbReference type="ARBA" id="ARBA00001946"/>
    </source>
</evidence>
<evidence type="ECO:0000256" key="18">
    <source>
        <dbReference type="ARBA" id="ARBA00049504"/>
    </source>
</evidence>
<keyword evidence="13 19" id="KW-0472">Membrane</keyword>
<dbReference type="EMBL" id="VOQF01000013">
    <property type="protein sequence ID" value="TXC86009.1"/>
    <property type="molecule type" value="Genomic_DNA"/>
</dbReference>
<feature type="transmembrane region" description="Helical" evidence="19">
    <location>
        <begin position="113"/>
        <end position="133"/>
    </location>
</feature>
<evidence type="ECO:0000256" key="13">
    <source>
        <dbReference type="ARBA" id="ARBA00023136"/>
    </source>
</evidence>
<dbReference type="HAMAP" id="MF_00719">
    <property type="entry name" value="CobS"/>
    <property type="match status" value="1"/>
</dbReference>
<dbReference type="OrthoDB" id="9794626at2"/>
<name>A0A5C6VM43_9BACI</name>
<keyword evidence="11 19" id="KW-0460">Magnesium</keyword>